<accession>A0A3A4KDJ6</accession>
<dbReference type="EMBL" id="QZFU01000005">
    <property type="protein sequence ID" value="RJO80235.1"/>
    <property type="molecule type" value="Genomic_DNA"/>
</dbReference>
<sequence>MTSNEIAVRGSDAYLGRILARSVADRIGRGRGGRATAPTLGRPIDSPADVREVFRTHTGHDYVATPVSEWSSAGEVLTARYREEAELLALRLVELAAEVPDPLELYVVWQTIGRRMRELDAELRKSLGEMPAERPSQFRIRGGEAA</sequence>
<evidence type="ECO:0000313" key="1">
    <source>
        <dbReference type="EMBL" id="RJO80235.1"/>
    </source>
</evidence>
<protein>
    <submittedName>
        <fullName evidence="1">Uncharacterized protein</fullName>
    </submittedName>
</protein>
<dbReference type="Proteomes" id="UP000266677">
    <property type="component" value="Unassembled WGS sequence"/>
</dbReference>
<keyword evidence="2" id="KW-1185">Reference proteome</keyword>
<reference evidence="1 2" key="1">
    <citation type="submission" date="2018-09" db="EMBL/GenBank/DDBJ databases">
        <title>YIM PH21274 draft genome.</title>
        <authorList>
            <person name="Miao C."/>
        </authorList>
    </citation>
    <scope>NUCLEOTIDE SEQUENCE [LARGE SCALE GENOMIC DNA]</scope>
    <source>
        <strain evidence="1 2">YIM PH 21724</strain>
    </source>
</reference>
<proteinExistence type="predicted"/>
<dbReference type="OrthoDB" id="10018005at2"/>
<organism evidence="1 2">
    <name type="scientific">Nocardia panacis</name>
    <dbReference type="NCBI Taxonomy" id="2340916"/>
    <lineage>
        <taxon>Bacteria</taxon>
        <taxon>Bacillati</taxon>
        <taxon>Actinomycetota</taxon>
        <taxon>Actinomycetes</taxon>
        <taxon>Mycobacteriales</taxon>
        <taxon>Nocardiaceae</taxon>
        <taxon>Nocardia</taxon>
    </lineage>
</organism>
<evidence type="ECO:0000313" key="2">
    <source>
        <dbReference type="Proteomes" id="UP000266677"/>
    </source>
</evidence>
<comment type="caution">
    <text evidence="1">The sequence shown here is derived from an EMBL/GenBank/DDBJ whole genome shotgun (WGS) entry which is preliminary data.</text>
</comment>
<dbReference type="AlphaFoldDB" id="A0A3A4KDJ6"/>
<gene>
    <name evidence="1" type="ORF">D5S18_00330</name>
</gene>
<dbReference type="RefSeq" id="WP_120036763.1">
    <property type="nucleotide sequence ID" value="NZ_QZFU01000005.1"/>
</dbReference>
<name>A0A3A4KDJ6_9NOCA</name>